<dbReference type="EMBL" id="HBUE01314874">
    <property type="protein sequence ID" value="CAG6585153.1"/>
    <property type="molecule type" value="Transcribed_RNA"/>
</dbReference>
<evidence type="ECO:0000256" key="1">
    <source>
        <dbReference type="SAM" id="MobiDB-lite"/>
    </source>
</evidence>
<name>A0A8D8K6Q5_CULPI</name>
<dbReference type="EMBL" id="HBUE01208542">
    <property type="protein sequence ID" value="CAG6533285.1"/>
    <property type="molecule type" value="Transcribed_RNA"/>
</dbReference>
<sequence length="148" mass="16907">MLLVVQRMEHLHRDSRNNHHHHQNSRKIHRRSIQMTHRRRNGRKVLRRTMPARDPDHHRGRCGSCHSGCHCWIGSTSLDLPALRTVLPARSRTWLWEEPICHTPAPELARRSAEPPLALRSPPARALLEFGAAPELGNPRNGPDRGAG</sequence>
<feature type="compositionally biased region" description="Basic residues" evidence="1">
    <location>
        <begin position="18"/>
        <end position="47"/>
    </location>
</feature>
<feature type="region of interest" description="Disordered" evidence="1">
    <location>
        <begin position="129"/>
        <end position="148"/>
    </location>
</feature>
<dbReference type="EMBL" id="HBUE01208534">
    <property type="protein sequence ID" value="CAG6533273.1"/>
    <property type="molecule type" value="Transcribed_RNA"/>
</dbReference>
<dbReference type="EMBL" id="HBUE01208538">
    <property type="protein sequence ID" value="CAG6533280.1"/>
    <property type="molecule type" value="Transcribed_RNA"/>
</dbReference>
<organism evidence="2">
    <name type="scientific">Culex pipiens</name>
    <name type="common">House mosquito</name>
    <dbReference type="NCBI Taxonomy" id="7175"/>
    <lineage>
        <taxon>Eukaryota</taxon>
        <taxon>Metazoa</taxon>
        <taxon>Ecdysozoa</taxon>
        <taxon>Arthropoda</taxon>
        <taxon>Hexapoda</taxon>
        <taxon>Insecta</taxon>
        <taxon>Pterygota</taxon>
        <taxon>Neoptera</taxon>
        <taxon>Endopterygota</taxon>
        <taxon>Diptera</taxon>
        <taxon>Nematocera</taxon>
        <taxon>Culicoidea</taxon>
        <taxon>Culicidae</taxon>
        <taxon>Culicinae</taxon>
        <taxon>Culicini</taxon>
        <taxon>Culex</taxon>
        <taxon>Culex</taxon>
    </lineage>
</organism>
<reference evidence="2" key="1">
    <citation type="submission" date="2021-05" db="EMBL/GenBank/DDBJ databases">
        <authorList>
            <person name="Alioto T."/>
            <person name="Alioto T."/>
            <person name="Gomez Garrido J."/>
        </authorList>
    </citation>
    <scope>NUCLEOTIDE SEQUENCE</scope>
</reference>
<accession>A0A8D8K6Q5</accession>
<proteinExistence type="predicted"/>
<evidence type="ECO:0000313" key="2">
    <source>
        <dbReference type="EMBL" id="CAG6585165.1"/>
    </source>
</evidence>
<dbReference type="AlphaFoldDB" id="A0A8D8K6Q5"/>
<feature type="region of interest" description="Disordered" evidence="1">
    <location>
        <begin position="12"/>
        <end position="59"/>
    </location>
</feature>
<protein>
    <submittedName>
        <fullName evidence="2">(northern house mosquito) hypothetical protein</fullName>
    </submittedName>
</protein>
<dbReference type="EMBL" id="HBUE01314878">
    <property type="protein sequence ID" value="CAG6585160.1"/>
    <property type="molecule type" value="Transcribed_RNA"/>
</dbReference>
<dbReference type="EMBL" id="HBUE01314882">
    <property type="protein sequence ID" value="CAG6585165.1"/>
    <property type="molecule type" value="Transcribed_RNA"/>
</dbReference>